<evidence type="ECO:0000256" key="3">
    <source>
        <dbReference type="ARBA" id="ARBA00023211"/>
    </source>
</evidence>
<dbReference type="Gene3D" id="3.40.720.10">
    <property type="entry name" value="Alkaline Phosphatase, subunit A"/>
    <property type="match status" value="1"/>
</dbReference>
<keyword evidence="3" id="KW-0464">Manganese</keyword>
<organism evidence="5">
    <name type="scientific">Ignavibacterium album</name>
    <dbReference type="NCBI Taxonomy" id="591197"/>
    <lineage>
        <taxon>Bacteria</taxon>
        <taxon>Pseudomonadati</taxon>
        <taxon>Ignavibacteriota</taxon>
        <taxon>Ignavibacteria</taxon>
        <taxon>Ignavibacteriales</taxon>
        <taxon>Ignavibacteriaceae</taxon>
        <taxon>Ignavibacterium</taxon>
    </lineage>
</organism>
<dbReference type="EMBL" id="DSUJ01000008">
    <property type="protein sequence ID" value="HFI91140.1"/>
    <property type="molecule type" value="Genomic_DNA"/>
</dbReference>
<reference evidence="5" key="1">
    <citation type="journal article" date="2020" name="mSystems">
        <title>Genome- and Community-Level Interaction Insights into Carbon Utilization and Element Cycling Functions of Hydrothermarchaeota in Hydrothermal Sediment.</title>
        <authorList>
            <person name="Zhou Z."/>
            <person name="Liu Y."/>
            <person name="Xu W."/>
            <person name="Pan J."/>
            <person name="Luo Z.H."/>
            <person name="Li M."/>
        </authorList>
    </citation>
    <scope>NUCLEOTIDE SEQUENCE [LARGE SCALE GENOMIC DNA]</scope>
    <source>
        <strain evidence="5">SpSt-479</strain>
    </source>
</reference>
<sequence length="296" mass="33514">MIFIDGVGIGKEDYQNNPFFRLGFQTFEKLFNKIPSLKNPILSSDSIFLKPVDANLGIEGLPQSGTGQVSIFCGVNAARLVGNHFGPFPHSKTIEVLREKNIFREFLNHDKKVFFANAYPKIFFDYLKSGKTRLSATSLSCRLSDIRLNTATDVRKARALTAEITNERWNRRLHYNLPVISANAAARRLLRIASNYHFTLYEFFLTDHLGHGRIKDELESIHNNLDNFLFELLTKFDSNNMNIVVCSDHGNYEDLSVKGHTRNPALFISAGSKAKLISETVNDLTHIKSAIIKNCM</sequence>
<dbReference type="GO" id="GO:0000287">
    <property type="term" value="F:magnesium ion binding"/>
    <property type="evidence" value="ECO:0007669"/>
    <property type="project" value="InterPro"/>
</dbReference>
<evidence type="ECO:0000256" key="1">
    <source>
        <dbReference type="ARBA" id="ARBA00010373"/>
    </source>
</evidence>
<dbReference type="GO" id="GO:0043094">
    <property type="term" value="P:metabolic compound salvage"/>
    <property type="evidence" value="ECO:0007669"/>
    <property type="project" value="InterPro"/>
</dbReference>
<accession>A0A7V2ZJL4</accession>
<dbReference type="AlphaFoldDB" id="A0A7V2ZJL4"/>
<feature type="domain" description="Metalloenzyme" evidence="4">
    <location>
        <begin position="181"/>
        <end position="294"/>
    </location>
</feature>
<evidence type="ECO:0000256" key="2">
    <source>
        <dbReference type="ARBA" id="ARBA00022723"/>
    </source>
</evidence>
<comment type="caution">
    <text evidence="5">The sequence shown here is derived from an EMBL/GenBank/DDBJ whole genome shotgun (WGS) entry which is preliminary data.</text>
</comment>
<comment type="similarity">
    <text evidence="1">Belongs to the phosphopentomutase family.</text>
</comment>
<dbReference type="PANTHER" id="PTHR21110:SF0">
    <property type="entry name" value="PHOSPHOPENTOMUTASE"/>
    <property type="match status" value="1"/>
</dbReference>
<dbReference type="InterPro" id="IPR017850">
    <property type="entry name" value="Alkaline_phosphatase_core_sf"/>
</dbReference>
<dbReference type="PANTHER" id="PTHR21110">
    <property type="entry name" value="PHOSPHOPENTOMUTASE"/>
    <property type="match status" value="1"/>
</dbReference>
<dbReference type="SUPFAM" id="SSF53649">
    <property type="entry name" value="Alkaline phosphatase-like"/>
    <property type="match status" value="1"/>
</dbReference>
<dbReference type="GO" id="GO:0009117">
    <property type="term" value="P:nucleotide metabolic process"/>
    <property type="evidence" value="ECO:0007669"/>
    <property type="project" value="InterPro"/>
</dbReference>
<dbReference type="GO" id="GO:0005829">
    <property type="term" value="C:cytosol"/>
    <property type="evidence" value="ECO:0007669"/>
    <property type="project" value="TreeGrafter"/>
</dbReference>
<evidence type="ECO:0000313" key="5">
    <source>
        <dbReference type="EMBL" id="HFI91140.1"/>
    </source>
</evidence>
<dbReference type="InterPro" id="IPR010045">
    <property type="entry name" value="DeoB"/>
</dbReference>
<dbReference type="Pfam" id="PF01676">
    <property type="entry name" value="Metalloenzyme"/>
    <property type="match status" value="1"/>
</dbReference>
<keyword evidence="2" id="KW-0479">Metal-binding</keyword>
<protein>
    <submittedName>
        <fullName evidence="5">Metalloenzyme</fullName>
    </submittedName>
</protein>
<name>A0A7V2ZJL4_9BACT</name>
<gene>
    <name evidence="5" type="ORF">ENS31_06345</name>
</gene>
<evidence type="ECO:0000259" key="4">
    <source>
        <dbReference type="Pfam" id="PF01676"/>
    </source>
</evidence>
<dbReference type="GO" id="GO:0008973">
    <property type="term" value="F:phosphopentomutase activity"/>
    <property type="evidence" value="ECO:0007669"/>
    <property type="project" value="InterPro"/>
</dbReference>
<proteinExistence type="inferred from homology"/>
<dbReference type="InterPro" id="IPR006124">
    <property type="entry name" value="Metalloenzyme"/>
</dbReference>